<dbReference type="EMBL" id="CAUYUJ010021398">
    <property type="protein sequence ID" value="CAK0904464.1"/>
    <property type="molecule type" value="Genomic_DNA"/>
</dbReference>
<proteinExistence type="predicted"/>
<organism evidence="2 3">
    <name type="scientific">Prorocentrum cordatum</name>
    <dbReference type="NCBI Taxonomy" id="2364126"/>
    <lineage>
        <taxon>Eukaryota</taxon>
        <taxon>Sar</taxon>
        <taxon>Alveolata</taxon>
        <taxon>Dinophyceae</taxon>
        <taxon>Prorocentrales</taxon>
        <taxon>Prorocentraceae</taxon>
        <taxon>Prorocentrum</taxon>
    </lineage>
</organism>
<evidence type="ECO:0000256" key="1">
    <source>
        <dbReference type="SAM" id="MobiDB-lite"/>
    </source>
</evidence>
<reference evidence="2" key="1">
    <citation type="submission" date="2023-10" db="EMBL/GenBank/DDBJ databases">
        <authorList>
            <person name="Chen Y."/>
            <person name="Shah S."/>
            <person name="Dougan E. K."/>
            <person name="Thang M."/>
            <person name="Chan C."/>
        </authorList>
    </citation>
    <scope>NUCLEOTIDE SEQUENCE [LARGE SCALE GENOMIC DNA]</scope>
</reference>
<evidence type="ECO:0000313" key="2">
    <source>
        <dbReference type="EMBL" id="CAK0904464.1"/>
    </source>
</evidence>
<name>A0ABN9XX38_9DINO</name>
<gene>
    <name evidence="2" type="ORF">PCOR1329_LOCUS80460</name>
</gene>
<evidence type="ECO:0000313" key="3">
    <source>
        <dbReference type="Proteomes" id="UP001189429"/>
    </source>
</evidence>
<comment type="caution">
    <text evidence="2">The sequence shown here is derived from an EMBL/GenBank/DDBJ whole genome shotgun (WGS) entry which is preliminary data.</text>
</comment>
<dbReference type="Proteomes" id="UP001189429">
    <property type="component" value="Unassembled WGS sequence"/>
</dbReference>
<protein>
    <submittedName>
        <fullName evidence="2">Uncharacterized protein</fullName>
    </submittedName>
</protein>
<feature type="region of interest" description="Disordered" evidence="1">
    <location>
        <begin position="1"/>
        <end position="22"/>
    </location>
</feature>
<accession>A0ABN9XX38</accession>
<sequence>MAAGLIAARRDAGGEGGTRRRLSQRWDIAPAKRASGGNGLWHCSARGQERWSPTSFGEKSEQWQRALALLGEMLEARLEPEAIIHSAAISAGERGEKWQQAVSLFS</sequence>
<keyword evidence="3" id="KW-1185">Reference proteome</keyword>